<dbReference type="EMBL" id="CP011304">
    <property type="protein sequence ID" value="AKE63656.1"/>
    <property type="molecule type" value="Genomic_DNA"/>
</dbReference>
<dbReference type="HOGENOM" id="CLU_3254029_0_0_3"/>
<reference evidence="2 3" key="1">
    <citation type="journal article" date="2015" name="Genome Announc.">
        <title>Complete Genome Sequence of Microcystis aeruginosa NIES-2549, a Bloom-Forming Cyanobacterium from Lake Kasumigaura, Japan.</title>
        <authorList>
            <person name="Yamaguchi H."/>
            <person name="Suzuki S."/>
            <person name="Tanabe Y."/>
            <person name="Osana Y."/>
            <person name="Shimura Y."/>
            <person name="Ishida K."/>
            <person name="Kawachi M."/>
        </authorList>
    </citation>
    <scope>NUCLEOTIDE SEQUENCE [LARGE SCALE GENOMIC DNA]</scope>
    <source>
        <strain evidence="2 3">NIES-2549</strain>
    </source>
</reference>
<protein>
    <submittedName>
        <fullName evidence="2">Uncharacterized protein</fullName>
    </submittedName>
</protein>
<dbReference type="PATRIC" id="fig|1641812.3.peg.1341"/>
<name>A0A0F6U2E9_MICAE</name>
<evidence type="ECO:0000256" key="1">
    <source>
        <dbReference type="SAM" id="MobiDB-lite"/>
    </source>
</evidence>
<feature type="compositionally biased region" description="Polar residues" evidence="1">
    <location>
        <begin position="31"/>
        <end position="42"/>
    </location>
</feature>
<dbReference type="Proteomes" id="UP000034103">
    <property type="component" value="Chromosome"/>
</dbReference>
<evidence type="ECO:0000313" key="3">
    <source>
        <dbReference type="Proteomes" id="UP000034103"/>
    </source>
</evidence>
<feature type="region of interest" description="Disordered" evidence="1">
    <location>
        <begin position="23"/>
        <end position="42"/>
    </location>
</feature>
<sequence>MTEVEKSGIHRQAMIFCRLESVDRESGTGKGQYSSLIWLNNQ</sequence>
<gene>
    <name evidence="2" type="ORF">MYAER_1298</name>
</gene>
<accession>A0A0F6U2E9</accession>
<dbReference type="AlphaFoldDB" id="A0A0F6U2E9"/>
<organism evidence="2 3">
    <name type="scientific">Microcystis aeruginosa NIES-2549</name>
    <dbReference type="NCBI Taxonomy" id="1641812"/>
    <lineage>
        <taxon>Bacteria</taxon>
        <taxon>Bacillati</taxon>
        <taxon>Cyanobacteriota</taxon>
        <taxon>Cyanophyceae</taxon>
        <taxon>Oscillatoriophycideae</taxon>
        <taxon>Chroococcales</taxon>
        <taxon>Microcystaceae</taxon>
        <taxon>Microcystis</taxon>
    </lineage>
</organism>
<evidence type="ECO:0000313" key="2">
    <source>
        <dbReference type="EMBL" id="AKE63656.1"/>
    </source>
</evidence>
<proteinExistence type="predicted"/>